<sequence length="79" mass="8551">MAEKIFTKAELAKFDGKNGNKAYVAIDGAVYDVTNIPQWAEGQHHGHVAGQDLSEAITQAPHKKSVLQKLTVVGKYSAE</sequence>
<dbReference type="GeneID" id="42982592"/>
<dbReference type="EMBL" id="CP014873">
    <property type="protein sequence ID" value="ANK63069.1"/>
    <property type="molecule type" value="Genomic_DNA"/>
</dbReference>
<dbReference type="OrthoDB" id="9785263at2"/>
<dbReference type="Gene3D" id="3.10.120.10">
    <property type="entry name" value="Cytochrome b5-like heme/steroid binding domain"/>
    <property type="match status" value="1"/>
</dbReference>
<reference evidence="1 2" key="1">
    <citation type="submission" date="2016-03" db="EMBL/GenBank/DDBJ databases">
        <title>Pediococcus and Lactobacillus from brewery environment - whole genome sequencing and assembly.</title>
        <authorList>
            <person name="Behr J."/>
            <person name="Geissler A.J."/>
            <person name="Vogel R.F."/>
        </authorList>
    </citation>
    <scope>NUCLEOTIDE SEQUENCE [LARGE SCALE GENOMIC DNA]</scope>
    <source>
        <strain evidence="1 2">TMW 1.1989</strain>
    </source>
</reference>
<name>A0A192H2N0_9LACO</name>
<dbReference type="STRING" id="375175.AYR53_10020"/>
<dbReference type="InterPro" id="IPR001199">
    <property type="entry name" value="Cyt_B5-like_heme/steroid-bd"/>
</dbReference>
<organism evidence="1 2">
    <name type="scientific">Loigolactobacillus backii</name>
    <dbReference type="NCBI Taxonomy" id="375175"/>
    <lineage>
        <taxon>Bacteria</taxon>
        <taxon>Bacillati</taxon>
        <taxon>Bacillota</taxon>
        <taxon>Bacilli</taxon>
        <taxon>Lactobacillales</taxon>
        <taxon>Lactobacillaceae</taxon>
        <taxon>Loigolactobacillus</taxon>
    </lineage>
</organism>
<dbReference type="InterPro" id="IPR036400">
    <property type="entry name" value="Cyt_B5-like_heme/steroid_sf"/>
</dbReference>
<gene>
    <name evidence="1" type="ORF">AYR53_10020</name>
</gene>
<dbReference type="Pfam" id="PF00173">
    <property type="entry name" value="Cyt-b5"/>
    <property type="match status" value="1"/>
</dbReference>
<proteinExistence type="predicted"/>
<protein>
    <submittedName>
        <fullName evidence="1">Cytochrome B5</fullName>
    </submittedName>
</protein>
<dbReference type="SUPFAM" id="SSF55856">
    <property type="entry name" value="Cytochrome b5-like heme/steroid binding domain"/>
    <property type="match status" value="1"/>
</dbReference>
<evidence type="ECO:0000313" key="2">
    <source>
        <dbReference type="Proteomes" id="UP000078582"/>
    </source>
</evidence>
<dbReference type="AlphaFoldDB" id="A0A192H2N0"/>
<dbReference type="SMART" id="SM01117">
    <property type="entry name" value="Cyt-b5"/>
    <property type="match status" value="1"/>
</dbReference>
<evidence type="ECO:0000313" key="1">
    <source>
        <dbReference type="EMBL" id="ANK63069.1"/>
    </source>
</evidence>
<dbReference type="Proteomes" id="UP000078582">
    <property type="component" value="Chromosome"/>
</dbReference>
<accession>A0A192H2N0</accession>
<keyword evidence="2" id="KW-1185">Reference proteome</keyword>
<dbReference type="RefSeq" id="WP_068280414.1">
    <property type="nucleotide sequence ID" value="NZ_CP014873.1"/>
</dbReference>